<reference evidence="1" key="1">
    <citation type="submission" date="2020-05" db="UniProtKB">
        <authorList>
            <consortium name="EnsemblMetazoa"/>
        </authorList>
    </citation>
    <scope>IDENTIFICATION</scope>
    <source>
        <strain evidence="1">TTRI</strain>
    </source>
</reference>
<proteinExistence type="predicted"/>
<protein>
    <submittedName>
        <fullName evidence="1">Uncharacterized protein</fullName>
    </submittedName>
</protein>
<dbReference type="VEuPathDB" id="VectorBase:GAUT049777"/>
<dbReference type="AlphaFoldDB" id="A0A1A9VWB7"/>
<dbReference type="STRING" id="7395.A0A1A9VWB7"/>
<keyword evidence="2" id="KW-1185">Reference proteome</keyword>
<evidence type="ECO:0000313" key="2">
    <source>
        <dbReference type="Proteomes" id="UP000078200"/>
    </source>
</evidence>
<name>A0A1A9VWB7_GLOAU</name>
<dbReference type="EnsemblMetazoa" id="GAUT049777-RA">
    <property type="protein sequence ID" value="GAUT049777-PA"/>
    <property type="gene ID" value="GAUT049777"/>
</dbReference>
<organism evidence="1 2">
    <name type="scientific">Glossina austeni</name>
    <name type="common">Savannah tsetse fly</name>
    <dbReference type="NCBI Taxonomy" id="7395"/>
    <lineage>
        <taxon>Eukaryota</taxon>
        <taxon>Metazoa</taxon>
        <taxon>Ecdysozoa</taxon>
        <taxon>Arthropoda</taxon>
        <taxon>Hexapoda</taxon>
        <taxon>Insecta</taxon>
        <taxon>Pterygota</taxon>
        <taxon>Neoptera</taxon>
        <taxon>Endopterygota</taxon>
        <taxon>Diptera</taxon>
        <taxon>Brachycera</taxon>
        <taxon>Muscomorpha</taxon>
        <taxon>Hippoboscoidea</taxon>
        <taxon>Glossinidae</taxon>
        <taxon>Glossina</taxon>
    </lineage>
</organism>
<dbReference type="Proteomes" id="UP000078200">
    <property type="component" value="Unassembled WGS sequence"/>
</dbReference>
<accession>A0A1A9VWB7</accession>
<sequence>MVCITICATCTDSNSGFEKDMLSTNAMCFMGNSHQQVSCINLSTYVETLPELISLFSQFQQLCKNLNEMLSSKSHVFKHNNPKPEKSVTLSLTNKTNKMFPLQTWKTIASLKHATYVKNLEREYEQLQTAFLQLTSQYARVQFRLRQLLQATPRERDSLIRDLARVTFSDFEFLSEDEREEMPHLQHDNQNLGDIKRKQHKVIEKLRYQICNLQKVRTCTTDLSTSYLENRAKQAGICNRKYKSCSSVLNEIKSLKLITEDAPGVSHSELPCSNSSLVNEHECCSLPADANSG</sequence>
<evidence type="ECO:0000313" key="1">
    <source>
        <dbReference type="EnsemblMetazoa" id="GAUT049777-PA"/>
    </source>
</evidence>